<feature type="domain" description="TraK N-terminal" evidence="1">
    <location>
        <begin position="53"/>
        <end position="152"/>
    </location>
</feature>
<dbReference type="AlphaFoldDB" id="A0A558R5F7"/>
<comment type="caution">
    <text evidence="3">The sequence shown here is derived from an EMBL/GenBank/DDBJ whole genome shotgun (WGS) entry which is preliminary data.</text>
</comment>
<dbReference type="InterPro" id="IPR055397">
    <property type="entry name" value="TraK_C"/>
</dbReference>
<name>A0A558R5F7_9SPHN</name>
<evidence type="ECO:0000313" key="3">
    <source>
        <dbReference type="EMBL" id="TVV74620.1"/>
    </source>
</evidence>
<keyword evidence="4" id="KW-1185">Reference proteome</keyword>
<sequence>MIAEPNAPAADATPTVAGDAQSGELNLKPFSFATIAAALALAGSPAFADQFRQAADNAQVDCVVSARELTRISLIADAFASVSKITTGYPYNDFTVTNEPVRGDIYISVPDGFAPGRVTFFATSKKGFVYKFTCKVAGDEAEQVFVSNPAIAGERAQSWEAKSSPRDAAVRLIQAMATSAVPDGFQVRQVASDPTRVGDLSVRLIAEYRGARLTGKVLRIDNRAAKAVVIDPAAVAPNGSLAVSIGTAELAPHGATTIYLVEDAGAGA</sequence>
<dbReference type="InterPro" id="IPR010563">
    <property type="entry name" value="TraK_N"/>
</dbReference>
<dbReference type="RefSeq" id="WP_145150380.1">
    <property type="nucleotide sequence ID" value="NZ_VNIM01000030.1"/>
</dbReference>
<feature type="domain" description="TraK C-terminal" evidence="2">
    <location>
        <begin position="157"/>
        <end position="262"/>
    </location>
</feature>
<dbReference type="Pfam" id="PF23536">
    <property type="entry name" value="TraK_C"/>
    <property type="match status" value="1"/>
</dbReference>
<accession>A0A558R5F7</accession>
<evidence type="ECO:0000259" key="2">
    <source>
        <dbReference type="Pfam" id="PF23536"/>
    </source>
</evidence>
<dbReference type="Proteomes" id="UP000318681">
    <property type="component" value="Unassembled WGS sequence"/>
</dbReference>
<evidence type="ECO:0000313" key="4">
    <source>
        <dbReference type="Proteomes" id="UP000318681"/>
    </source>
</evidence>
<evidence type="ECO:0000259" key="1">
    <source>
        <dbReference type="Pfam" id="PF06586"/>
    </source>
</evidence>
<dbReference type="Pfam" id="PF06586">
    <property type="entry name" value="TraK_N"/>
    <property type="match status" value="1"/>
</dbReference>
<gene>
    <name evidence="3" type="ORF">FOY91_09185</name>
</gene>
<protein>
    <submittedName>
        <fullName evidence="3">Conjugal transfer protein TraK</fullName>
    </submittedName>
</protein>
<reference evidence="3 4" key="1">
    <citation type="submission" date="2019-07" db="EMBL/GenBank/DDBJ databases">
        <title>Sphingomonas solaris sp. nov., isolated from a solar panel from Boston, Massachusetts.</title>
        <authorList>
            <person name="Tanner K."/>
            <person name="Pascual J."/>
            <person name="Mancuso C."/>
            <person name="Pereto J."/>
            <person name="Khalil A."/>
            <person name="Vilanova C."/>
        </authorList>
    </citation>
    <scope>NUCLEOTIDE SEQUENCE [LARGE SCALE GENOMIC DNA]</scope>
    <source>
        <strain evidence="3 4">R4DWN</strain>
    </source>
</reference>
<proteinExistence type="predicted"/>
<dbReference type="EMBL" id="VNIM01000030">
    <property type="protein sequence ID" value="TVV74620.1"/>
    <property type="molecule type" value="Genomic_DNA"/>
</dbReference>
<organism evidence="3 4">
    <name type="scientific">Alterirhizorhabdus solaris</name>
    <dbReference type="NCBI Taxonomy" id="2529389"/>
    <lineage>
        <taxon>Bacteria</taxon>
        <taxon>Pseudomonadati</taxon>
        <taxon>Pseudomonadota</taxon>
        <taxon>Alphaproteobacteria</taxon>
        <taxon>Sphingomonadales</taxon>
        <taxon>Rhizorhabdaceae</taxon>
        <taxon>Alterirhizorhabdus</taxon>
    </lineage>
</organism>
<dbReference type="OrthoDB" id="7497953at2"/>